<dbReference type="EMBL" id="CADCVV010000096">
    <property type="protein sequence ID" value="CAA9500110.1"/>
    <property type="molecule type" value="Genomic_DNA"/>
</dbReference>
<dbReference type="AlphaFoldDB" id="A0A6J4SIT7"/>
<name>A0A6J4SIT7_9ACTN</name>
<dbReference type="PANTHER" id="PTHR12286">
    <property type="entry name" value="SACCHAROPINE DEHYDROGENASE-LIKE OXIDOREDUCTASE"/>
    <property type="match status" value="1"/>
</dbReference>
<reference evidence="2" key="1">
    <citation type="submission" date="2020-02" db="EMBL/GenBank/DDBJ databases">
        <authorList>
            <person name="Meier V. D."/>
        </authorList>
    </citation>
    <scope>NUCLEOTIDE SEQUENCE</scope>
    <source>
        <strain evidence="2">AVDCRST_MAG17</strain>
    </source>
</reference>
<dbReference type="GO" id="GO:0009247">
    <property type="term" value="P:glycolipid biosynthetic process"/>
    <property type="evidence" value="ECO:0007669"/>
    <property type="project" value="TreeGrafter"/>
</dbReference>
<dbReference type="PANTHER" id="PTHR12286:SF5">
    <property type="entry name" value="SACCHAROPINE DEHYDROGENASE-LIKE OXIDOREDUCTASE"/>
    <property type="match status" value="1"/>
</dbReference>
<gene>
    <name evidence="2" type="ORF">AVDCRST_MAG17-1322</name>
</gene>
<protein>
    <submittedName>
        <fullName evidence="2">Putative membrane protein</fullName>
    </submittedName>
</protein>
<dbReference type="Pfam" id="PF03435">
    <property type="entry name" value="Sacchrp_dh_NADP"/>
    <property type="match status" value="1"/>
</dbReference>
<accession>A0A6J4SIT7</accession>
<dbReference type="InterPro" id="IPR036291">
    <property type="entry name" value="NAD(P)-bd_dom_sf"/>
</dbReference>
<sequence length="420" mass="43832">MAAVNGGRELDVVVFGATGFVGRLLARYLAGHAPAELRIGLAGRSPDRLERARNELGTAAAGWSLVPADSGDPSSLAALAARTRVIATTVGPYRRYGQGLVEACADAGTDYADLTGEVLFMHETSERYHVRAQTGGARIVHACGFDSIPSDLGVLLLHRAAQDDGAGELEETTLVVTGAKGGFSGGTIASLKGQLEEIKGDPALGRIVADPYALSPERGAEPNLGREPDLRGIERSADAGGWVGPFVMASTNTRVVRRSNALQNFAYGRRFRYREVTGFGSGPAAPVKAAAMTGGLGALQAGLDFGPTRSLLDRVLPDPGEGPSEEKQRGGFFRIELYAHTSAGAHYRARVAAQGDPGYLATSVMLGESALCLALDGDRLPSRAGVLTPATAMGTTLVERLRAAGHTYEVERLAAPVGAR</sequence>
<dbReference type="InterPro" id="IPR005097">
    <property type="entry name" value="Sacchrp_dh_NADP-bd"/>
</dbReference>
<organism evidence="2">
    <name type="scientific">uncultured Solirubrobacterales bacterium</name>
    <dbReference type="NCBI Taxonomy" id="768556"/>
    <lineage>
        <taxon>Bacteria</taxon>
        <taxon>Bacillati</taxon>
        <taxon>Actinomycetota</taxon>
        <taxon>Thermoleophilia</taxon>
        <taxon>Solirubrobacterales</taxon>
        <taxon>environmental samples</taxon>
    </lineage>
</organism>
<feature type="domain" description="Saccharopine dehydrogenase NADP binding" evidence="1">
    <location>
        <begin position="12"/>
        <end position="138"/>
    </location>
</feature>
<evidence type="ECO:0000313" key="2">
    <source>
        <dbReference type="EMBL" id="CAA9500110.1"/>
    </source>
</evidence>
<evidence type="ECO:0000259" key="1">
    <source>
        <dbReference type="Pfam" id="PF03435"/>
    </source>
</evidence>
<dbReference type="InterPro" id="IPR051276">
    <property type="entry name" value="Saccharopine_DH-like_oxidrdct"/>
</dbReference>
<dbReference type="SUPFAM" id="SSF51735">
    <property type="entry name" value="NAD(P)-binding Rossmann-fold domains"/>
    <property type="match status" value="1"/>
</dbReference>
<dbReference type="GO" id="GO:0005886">
    <property type="term" value="C:plasma membrane"/>
    <property type="evidence" value="ECO:0007669"/>
    <property type="project" value="TreeGrafter"/>
</dbReference>
<dbReference type="Gene3D" id="3.40.50.720">
    <property type="entry name" value="NAD(P)-binding Rossmann-like Domain"/>
    <property type="match status" value="1"/>
</dbReference>
<proteinExistence type="predicted"/>